<evidence type="ECO:0000313" key="4">
    <source>
        <dbReference type="Proteomes" id="UP001065549"/>
    </source>
</evidence>
<dbReference type="GO" id="GO:0004534">
    <property type="term" value="F:5'-3' RNA exonuclease activity"/>
    <property type="evidence" value="ECO:0007669"/>
    <property type="project" value="TreeGrafter"/>
</dbReference>
<dbReference type="PANTHER" id="PTHR42924">
    <property type="entry name" value="EXONUCLEASE"/>
    <property type="match status" value="1"/>
</dbReference>
<dbReference type="InterPro" id="IPR016195">
    <property type="entry name" value="Pol/histidinol_Pase-like"/>
</dbReference>
<accession>A0A9J6QQ79</accession>
<keyword evidence="4" id="KW-1185">Reference proteome</keyword>
<dbReference type="Proteomes" id="UP001065549">
    <property type="component" value="Unassembled WGS sequence"/>
</dbReference>
<protein>
    <submittedName>
        <fullName evidence="3">PHP domain-containing protein</fullName>
    </submittedName>
</protein>
<dbReference type="PANTHER" id="PTHR42924:SF3">
    <property type="entry name" value="POLYMERASE_HISTIDINOL PHOSPHATASE N-TERMINAL DOMAIN-CONTAINING PROTEIN"/>
    <property type="match status" value="1"/>
</dbReference>
<dbReference type="GO" id="GO:0035312">
    <property type="term" value="F:5'-3' DNA exonuclease activity"/>
    <property type="evidence" value="ECO:0007669"/>
    <property type="project" value="TreeGrafter"/>
</dbReference>
<dbReference type="Gene3D" id="3.20.20.140">
    <property type="entry name" value="Metal-dependent hydrolases"/>
    <property type="match status" value="1"/>
</dbReference>
<dbReference type="SMART" id="SM00481">
    <property type="entry name" value="POLIIIAc"/>
    <property type="match status" value="1"/>
</dbReference>
<feature type="domain" description="Polymerase/histidinol phosphatase N-terminal" evidence="1">
    <location>
        <begin position="5"/>
        <end position="73"/>
    </location>
</feature>
<evidence type="ECO:0000313" key="3">
    <source>
        <dbReference type="EMBL" id="MCU7379472.1"/>
    </source>
</evidence>
<dbReference type="Pfam" id="PF02811">
    <property type="entry name" value="PHP"/>
    <property type="match status" value="1"/>
</dbReference>
<evidence type="ECO:0000313" key="2">
    <source>
        <dbReference type="EMBL" id="MCU7376923.1"/>
    </source>
</evidence>
<dbReference type="InterPro" id="IPR003141">
    <property type="entry name" value="Pol/His_phosphatase_N"/>
</dbReference>
<gene>
    <name evidence="2" type="ORF">OBO34_00985</name>
    <name evidence="3" type="ORF">OBO34_14080</name>
</gene>
<dbReference type="InterPro" id="IPR052018">
    <property type="entry name" value="PHP_domain"/>
</dbReference>
<dbReference type="RefSeq" id="WP_148398544.1">
    <property type="nucleotide sequence ID" value="NZ_JAJAGH010000005.1"/>
</dbReference>
<dbReference type="AlphaFoldDB" id="A0A9J6QQ79"/>
<proteinExistence type="predicted"/>
<dbReference type="InterPro" id="IPR004013">
    <property type="entry name" value="PHP_dom"/>
</dbReference>
<dbReference type="CDD" id="cd07432">
    <property type="entry name" value="PHP_HisPPase"/>
    <property type="match status" value="1"/>
</dbReference>
<name>A0A9J6QQ79_9FIRM</name>
<sequence length="238" mass="26609">MNCYYDFHIHSALSPCAEEEMTPNNIVNMGLVNGLDMIAVTDHNSARNLPAIWQCAADKGLLLVPGIEVESIEEVHISCLFPQLEAAEEMGRFVGAHLPPINNKAEIFGPQYIFDAHDRITGEEERLLLVSTDLTAERVFQTALSLSGCAYFSHVDRDSYSVLSALGTMPADIQTSVVEVSDSQAGRQFAKGRKDLADKRFLYSSDCHRLSEMSKRKNKIDLPQMTTQEVINWIKDMR</sequence>
<reference evidence="3" key="1">
    <citation type="submission" date="2022-09" db="EMBL/GenBank/DDBJ databases">
        <title>Culturomic study of gut microbiota in children with autism spectrum disorder.</title>
        <authorList>
            <person name="Efimov B.A."/>
            <person name="Chaplin A.V."/>
            <person name="Sokolova S.R."/>
            <person name="Pikina A.P."/>
            <person name="Korzhanova M."/>
            <person name="Belova V."/>
            <person name="Korostin D."/>
        </authorList>
    </citation>
    <scope>NUCLEOTIDE SEQUENCE</scope>
    <source>
        <strain evidence="3">ASD5510</strain>
    </source>
</reference>
<evidence type="ECO:0000259" key="1">
    <source>
        <dbReference type="SMART" id="SM00481"/>
    </source>
</evidence>
<dbReference type="EMBL" id="JAOSHN010000005">
    <property type="protein sequence ID" value="MCU7379472.1"/>
    <property type="molecule type" value="Genomic_DNA"/>
</dbReference>
<dbReference type="EMBL" id="JAOSHN010000001">
    <property type="protein sequence ID" value="MCU7376923.1"/>
    <property type="molecule type" value="Genomic_DNA"/>
</dbReference>
<organism evidence="3 4">
    <name type="scientific">Hominibacterium faecale</name>
    <dbReference type="NCBI Taxonomy" id="2839743"/>
    <lineage>
        <taxon>Bacteria</taxon>
        <taxon>Bacillati</taxon>
        <taxon>Bacillota</taxon>
        <taxon>Clostridia</taxon>
        <taxon>Peptostreptococcales</taxon>
        <taxon>Anaerovoracaceae</taxon>
        <taxon>Hominibacterium</taxon>
    </lineage>
</organism>
<comment type="caution">
    <text evidence="3">The sequence shown here is derived from an EMBL/GenBank/DDBJ whole genome shotgun (WGS) entry which is preliminary data.</text>
</comment>
<dbReference type="SUPFAM" id="SSF89550">
    <property type="entry name" value="PHP domain-like"/>
    <property type="match status" value="1"/>
</dbReference>